<comment type="similarity">
    <text evidence="1">Belongs to the glycosyl hydrolase 38 family.</text>
</comment>
<organism evidence="6 7">
    <name type="scientific">Streptomonospora arabica</name>
    <dbReference type="NCBI Taxonomy" id="412417"/>
    <lineage>
        <taxon>Bacteria</taxon>
        <taxon>Bacillati</taxon>
        <taxon>Actinomycetota</taxon>
        <taxon>Actinomycetes</taxon>
        <taxon>Streptosporangiales</taxon>
        <taxon>Nocardiopsidaceae</taxon>
        <taxon>Streptomonospora</taxon>
    </lineage>
</organism>
<dbReference type="InterPro" id="IPR000602">
    <property type="entry name" value="Glyco_hydro_38_N"/>
</dbReference>
<dbReference type="InterPro" id="IPR011682">
    <property type="entry name" value="Glyco_hydro_38_C"/>
</dbReference>
<dbReference type="Proteomes" id="UP001595858">
    <property type="component" value="Unassembled WGS sequence"/>
</dbReference>
<dbReference type="RefSeq" id="WP_344144690.1">
    <property type="nucleotide sequence ID" value="NZ_BAAAQI010000011.1"/>
</dbReference>
<keyword evidence="3" id="KW-0378">Hydrolase</keyword>
<dbReference type="Pfam" id="PF09261">
    <property type="entry name" value="Alpha-mann_mid"/>
    <property type="match status" value="1"/>
</dbReference>
<name>A0ABV9SPT2_9ACTN</name>
<keyword evidence="4" id="KW-0326">Glycosidase</keyword>
<proteinExistence type="inferred from homology"/>
<dbReference type="InterPro" id="IPR015341">
    <property type="entry name" value="Glyco_hydro_38_cen"/>
</dbReference>
<evidence type="ECO:0000313" key="7">
    <source>
        <dbReference type="Proteomes" id="UP001595858"/>
    </source>
</evidence>
<comment type="caution">
    <text evidence="6">The sequence shown here is derived from an EMBL/GenBank/DDBJ whole genome shotgun (WGS) entry which is preliminary data.</text>
</comment>
<dbReference type="CDD" id="cd10789">
    <property type="entry name" value="GH38N_AMII_ER_cytosolic"/>
    <property type="match status" value="1"/>
</dbReference>
<keyword evidence="7" id="KW-1185">Reference proteome</keyword>
<dbReference type="Pfam" id="PF07748">
    <property type="entry name" value="Glyco_hydro_38C"/>
    <property type="match status" value="1"/>
</dbReference>
<dbReference type="Pfam" id="PF17677">
    <property type="entry name" value="Glyco_hydro38C2"/>
    <property type="match status" value="1"/>
</dbReference>
<dbReference type="SUPFAM" id="SSF74650">
    <property type="entry name" value="Galactose mutarotase-like"/>
    <property type="match status" value="1"/>
</dbReference>
<evidence type="ECO:0000256" key="1">
    <source>
        <dbReference type="ARBA" id="ARBA00009792"/>
    </source>
</evidence>
<dbReference type="Pfam" id="PF01074">
    <property type="entry name" value="Glyco_hydro_38N"/>
    <property type="match status" value="1"/>
</dbReference>
<dbReference type="SUPFAM" id="SSF88688">
    <property type="entry name" value="Families 57/38 glycoside transferase middle domain"/>
    <property type="match status" value="1"/>
</dbReference>
<dbReference type="InterPro" id="IPR011330">
    <property type="entry name" value="Glyco_hydro/deAcase_b/a-brl"/>
</dbReference>
<keyword evidence="2" id="KW-0479">Metal-binding</keyword>
<dbReference type="InterPro" id="IPR027291">
    <property type="entry name" value="Glyco_hydro_38_N_sf"/>
</dbReference>
<gene>
    <name evidence="6" type="ORF">ACFPCZ_16170</name>
</gene>
<evidence type="ECO:0000256" key="3">
    <source>
        <dbReference type="ARBA" id="ARBA00022801"/>
    </source>
</evidence>
<dbReference type="SUPFAM" id="SSF88713">
    <property type="entry name" value="Glycoside hydrolase/deacetylase"/>
    <property type="match status" value="1"/>
</dbReference>
<dbReference type="InterPro" id="IPR041147">
    <property type="entry name" value="GH38_C"/>
</dbReference>
<dbReference type="InterPro" id="IPR011013">
    <property type="entry name" value="Gal_mutarotase_sf_dom"/>
</dbReference>
<evidence type="ECO:0000259" key="5">
    <source>
        <dbReference type="SMART" id="SM00872"/>
    </source>
</evidence>
<dbReference type="Gene3D" id="1.20.1270.50">
    <property type="entry name" value="Glycoside hydrolase family 38, central domain"/>
    <property type="match status" value="1"/>
</dbReference>
<protein>
    <submittedName>
        <fullName evidence="6">Alpha-mannosidase</fullName>
    </submittedName>
</protein>
<feature type="domain" description="Glycoside hydrolase family 38 central" evidence="5">
    <location>
        <begin position="520"/>
        <end position="604"/>
    </location>
</feature>
<evidence type="ECO:0000313" key="6">
    <source>
        <dbReference type="EMBL" id="MFC4868171.1"/>
    </source>
</evidence>
<evidence type="ECO:0000256" key="2">
    <source>
        <dbReference type="ARBA" id="ARBA00022723"/>
    </source>
</evidence>
<dbReference type="Gene3D" id="2.70.98.30">
    <property type="entry name" value="Golgi alpha-mannosidase II, domain 4"/>
    <property type="match status" value="1"/>
</dbReference>
<reference evidence="7" key="1">
    <citation type="journal article" date="2019" name="Int. J. Syst. Evol. Microbiol.">
        <title>The Global Catalogue of Microorganisms (GCM) 10K type strain sequencing project: providing services to taxonomists for standard genome sequencing and annotation.</title>
        <authorList>
            <consortium name="The Broad Institute Genomics Platform"/>
            <consortium name="The Broad Institute Genome Sequencing Center for Infectious Disease"/>
            <person name="Wu L."/>
            <person name="Ma J."/>
        </authorList>
    </citation>
    <scope>NUCLEOTIDE SEQUENCE [LARGE SCALE GENOMIC DNA]</scope>
    <source>
        <strain evidence="7">CGMCC 4.7304</strain>
    </source>
</reference>
<dbReference type="Gene3D" id="3.20.110.10">
    <property type="entry name" value="Glycoside hydrolase 38, N terminal domain"/>
    <property type="match status" value="1"/>
</dbReference>
<dbReference type="PANTHER" id="PTHR46017">
    <property type="entry name" value="ALPHA-MANNOSIDASE 2C1"/>
    <property type="match status" value="1"/>
</dbReference>
<evidence type="ECO:0000256" key="4">
    <source>
        <dbReference type="ARBA" id="ARBA00023295"/>
    </source>
</evidence>
<dbReference type="Pfam" id="PF22907">
    <property type="entry name" value="Ams1-like_1st"/>
    <property type="match status" value="1"/>
</dbReference>
<dbReference type="InterPro" id="IPR054723">
    <property type="entry name" value="Ams1-like_N"/>
</dbReference>
<accession>A0ABV9SPT2</accession>
<dbReference type="PANTHER" id="PTHR46017:SF1">
    <property type="entry name" value="ALPHA-MANNOSIDASE 2C1"/>
    <property type="match status" value="1"/>
</dbReference>
<dbReference type="EMBL" id="JBHSIY010000013">
    <property type="protein sequence ID" value="MFC4868171.1"/>
    <property type="molecule type" value="Genomic_DNA"/>
</dbReference>
<dbReference type="InterPro" id="IPR028995">
    <property type="entry name" value="Glyco_hydro_57/38_cen_sf"/>
</dbReference>
<sequence>MHDEHARLDRRLTRVLGERLWAAVYSAAVPLTVERWDAPGGPVPAAEGVAAPYSPAAVGQAWGPPWGTTWFRFTGRVPAEWAERTVEAVLDLGFDPDRPGFCAEGLVHLPDGTPLKGLNPRNRWVRVAAPARGGERVDLRVEAAANPVVLGPDGFAPTPLGDPATAGADPLYRLRRADLAVFDAEVWGLSMDAEVLGQLMRELPERSPRRARIRTALSRALDVLDPTDPAGTAALARELLAPVLADPAEASAHRISAVGHAHIDSAWLWPLRETVRKVARTVANATALMDEDPGFVYAMSQAQQFAWLKESHPALFARLREHTRAGRFAPVGGMWVEADTNMPGSEALARQFAYGRRFFRDELGVDTREVWLPDSFGYSAALPQLVRLSGSRWFLTQKLSWNADNAFPHHTFWWEGIDGSRVFTHFPPVDTYNAELTGHELAHAARGFRDAGPASRSLVPFGHGDGGGGPTREMLARAARTADLEGCPRVRLESPAAFFTAAEAEYADLAPVWLGELYLELHRGTYTSQARTKQGNRRSEHLLREAELWAATAAVRTAGADPGAYRYPYERLEALWKRVLLHQFHDILPGTSIAWVHREAARAYAEITAELEEIADGARRVLAAGTGGSASGGERAAGGAVTVFNACPHERGGVAAMGGRARVTAAGGSADPRADRGPQAPAVALGREGGGHVLDNGLLRVAVDARGLVTSVVEAATGREALAPGAAANLLQIHRDLPNAWDAWDVDAFYRRTASDVTAADSVRVLREGPKGAAVEAVRSFGSSTARQVVALERGSVRVDFTTEVDWHERERFLKAAFPLDVRAHEVAAEIQFGHVHRPAHTNTSWDAARFEACGHRWVRAGEPGYGHALATASTYGHDVDRAVRRDGGTTTVLRLSLLRAPRFPDPEADQGRHAFSYALVPGAGVADAVREGYRLNLPERAAPGGADVAPLVAAEGAGVVAESVKLAEDRSGDVVVRLYEAHGARARGALRASFPLAGAVAVDLLEEPVEESPIEVSGDRVAFALRPFQILTLRLARG</sequence>
<dbReference type="SMART" id="SM00872">
    <property type="entry name" value="Alpha-mann_mid"/>
    <property type="match status" value="1"/>
</dbReference>
<dbReference type="InterPro" id="IPR037094">
    <property type="entry name" value="Glyco_hydro_38_cen_sf"/>
</dbReference>